<dbReference type="RefSeq" id="WP_188768721.1">
    <property type="nucleotide sequence ID" value="NZ_BMHK01000004.1"/>
</dbReference>
<proteinExistence type="predicted"/>
<keyword evidence="2" id="KW-0732">Signal</keyword>
<dbReference type="EMBL" id="BMHK01000004">
    <property type="protein sequence ID" value="GGB92341.1"/>
    <property type="molecule type" value="Genomic_DNA"/>
</dbReference>
<dbReference type="AlphaFoldDB" id="A0A916X4D2"/>
<evidence type="ECO:0008006" key="5">
    <source>
        <dbReference type="Google" id="ProtNLM"/>
    </source>
</evidence>
<comment type="caution">
    <text evidence="3">The sequence shown here is derived from an EMBL/GenBank/DDBJ whole genome shotgun (WGS) entry which is preliminary data.</text>
</comment>
<evidence type="ECO:0000313" key="4">
    <source>
        <dbReference type="Proteomes" id="UP000608154"/>
    </source>
</evidence>
<evidence type="ECO:0000313" key="3">
    <source>
        <dbReference type="EMBL" id="GGB92341.1"/>
    </source>
</evidence>
<evidence type="ECO:0000256" key="1">
    <source>
        <dbReference type="SAM" id="MobiDB-lite"/>
    </source>
</evidence>
<organism evidence="3 4">
    <name type="scientific">Novosphingobium endophyticum</name>
    <dbReference type="NCBI Taxonomy" id="1955250"/>
    <lineage>
        <taxon>Bacteria</taxon>
        <taxon>Pseudomonadati</taxon>
        <taxon>Pseudomonadota</taxon>
        <taxon>Alphaproteobacteria</taxon>
        <taxon>Sphingomonadales</taxon>
        <taxon>Sphingomonadaceae</taxon>
        <taxon>Novosphingobium</taxon>
    </lineage>
</organism>
<protein>
    <recommendedName>
        <fullName evidence="5">DUF4398 domain-containing protein</fullName>
    </recommendedName>
</protein>
<dbReference type="PROSITE" id="PS51257">
    <property type="entry name" value="PROKAR_LIPOPROTEIN"/>
    <property type="match status" value="1"/>
</dbReference>
<dbReference type="Proteomes" id="UP000608154">
    <property type="component" value="Unassembled WGS sequence"/>
</dbReference>
<sequence length="177" mass="17805">MNRATARLLLVLAPLALAACSSTDGYPSLAPRAGERIAGSAKPVPGAEQAEAPPLPPPSADLVARLGGLVSAAQEADRRFQARQAEAASMVARADGSATASDQWASAQIALGKLETSRSAAVAALAELDGLYADARVSAPVEVSPAAEAIAEARARVSDLVARENAVIAGLSARLAS</sequence>
<reference evidence="3" key="2">
    <citation type="submission" date="2020-09" db="EMBL/GenBank/DDBJ databases">
        <authorList>
            <person name="Sun Q."/>
            <person name="Zhou Y."/>
        </authorList>
    </citation>
    <scope>NUCLEOTIDE SEQUENCE</scope>
    <source>
        <strain evidence="3">CGMCC 1.15095</strain>
    </source>
</reference>
<feature type="chain" id="PRO_5037472604" description="DUF4398 domain-containing protein" evidence="2">
    <location>
        <begin position="19"/>
        <end position="177"/>
    </location>
</feature>
<reference evidence="3" key="1">
    <citation type="journal article" date="2014" name="Int. J. Syst. Evol. Microbiol.">
        <title>Complete genome sequence of Corynebacterium casei LMG S-19264T (=DSM 44701T), isolated from a smear-ripened cheese.</title>
        <authorList>
            <consortium name="US DOE Joint Genome Institute (JGI-PGF)"/>
            <person name="Walter F."/>
            <person name="Albersmeier A."/>
            <person name="Kalinowski J."/>
            <person name="Ruckert C."/>
        </authorList>
    </citation>
    <scope>NUCLEOTIDE SEQUENCE</scope>
    <source>
        <strain evidence="3">CGMCC 1.15095</strain>
    </source>
</reference>
<gene>
    <name evidence="3" type="ORF">GCM10011494_08380</name>
</gene>
<name>A0A916X4D2_9SPHN</name>
<evidence type="ECO:0000256" key="2">
    <source>
        <dbReference type="SAM" id="SignalP"/>
    </source>
</evidence>
<feature type="region of interest" description="Disordered" evidence="1">
    <location>
        <begin position="31"/>
        <end position="58"/>
    </location>
</feature>
<feature type="signal peptide" evidence="2">
    <location>
        <begin position="1"/>
        <end position="18"/>
    </location>
</feature>
<keyword evidence="4" id="KW-1185">Reference proteome</keyword>
<accession>A0A916X4D2</accession>